<proteinExistence type="predicted"/>
<comment type="caution">
    <text evidence="3">The sequence shown here is derived from an EMBL/GenBank/DDBJ whole genome shotgun (WGS) entry which is preliminary data.</text>
</comment>
<organism evidence="3 4">
    <name type="scientific">Pedobacter metabolipauper</name>
    <dbReference type="NCBI Taxonomy" id="425513"/>
    <lineage>
        <taxon>Bacteria</taxon>
        <taxon>Pseudomonadati</taxon>
        <taxon>Bacteroidota</taxon>
        <taxon>Sphingobacteriia</taxon>
        <taxon>Sphingobacteriales</taxon>
        <taxon>Sphingobacteriaceae</taxon>
        <taxon>Pedobacter</taxon>
    </lineage>
</organism>
<dbReference type="EMBL" id="SNYC01000007">
    <property type="protein sequence ID" value="TDQ07100.1"/>
    <property type="molecule type" value="Genomic_DNA"/>
</dbReference>
<dbReference type="Pfam" id="PF14534">
    <property type="entry name" value="DUF4440"/>
    <property type="match status" value="1"/>
</dbReference>
<name>A0A4R6SRT3_9SPHI</name>
<accession>A0A4R6SRT3</accession>
<evidence type="ECO:0000313" key="4">
    <source>
        <dbReference type="Proteomes" id="UP000295620"/>
    </source>
</evidence>
<evidence type="ECO:0000256" key="1">
    <source>
        <dbReference type="SAM" id="SignalP"/>
    </source>
</evidence>
<dbReference type="InterPro" id="IPR032710">
    <property type="entry name" value="NTF2-like_dom_sf"/>
</dbReference>
<feature type="chain" id="PRO_5020214340" evidence="1">
    <location>
        <begin position="20"/>
        <end position="148"/>
    </location>
</feature>
<dbReference type="RefSeq" id="WP_133577912.1">
    <property type="nucleotide sequence ID" value="NZ_SNYC01000007.1"/>
</dbReference>
<protein>
    <submittedName>
        <fullName evidence="3">Uncharacterized protein DUF4440</fullName>
    </submittedName>
</protein>
<dbReference type="InterPro" id="IPR027843">
    <property type="entry name" value="DUF4440"/>
</dbReference>
<keyword evidence="1" id="KW-0732">Signal</keyword>
<reference evidence="3 4" key="1">
    <citation type="submission" date="2019-03" db="EMBL/GenBank/DDBJ databases">
        <title>Genomic Encyclopedia of Archaeal and Bacterial Type Strains, Phase II (KMG-II): from individual species to whole genera.</title>
        <authorList>
            <person name="Goeker M."/>
        </authorList>
    </citation>
    <scope>NUCLEOTIDE SEQUENCE [LARGE SCALE GENOMIC DNA]</scope>
    <source>
        <strain evidence="3 4">DSM 19035</strain>
    </source>
</reference>
<evidence type="ECO:0000313" key="3">
    <source>
        <dbReference type="EMBL" id="TDQ07100.1"/>
    </source>
</evidence>
<keyword evidence="4" id="KW-1185">Reference proteome</keyword>
<dbReference type="SUPFAM" id="SSF54427">
    <property type="entry name" value="NTF2-like"/>
    <property type="match status" value="1"/>
</dbReference>
<feature type="domain" description="DUF4440" evidence="2">
    <location>
        <begin position="35"/>
        <end position="136"/>
    </location>
</feature>
<dbReference type="Proteomes" id="UP000295620">
    <property type="component" value="Unassembled WGS sequence"/>
</dbReference>
<dbReference type="Gene3D" id="3.10.450.50">
    <property type="match status" value="1"/>
</dbReference>
<dbReference type="OrthoDB" id="1119147at2"/>
<gene>
    <name evidence="3" type="ORF">ATK78_4116</name>
</gene>
<feature type="signal peptide" evidence="1">
    <location>
        <begin position="1"/>
        <end position="19"/>
    </location>
</feature>
<evidence type="ECO:0000259" key="2">
    <source>
        <dbReference type="Pfam" id="PF14534"/>
    </source>
</evidence>
<dbReference type="AlphaFoldDB" id="A0A4R6SRT3"/>
<sequence>MKKILLSLMLSASVLLVNAQASKNEQSKVQESIVKFFDGLSELDAAKLKMYSTNDFMLLENAEVWNLDSLTKNFEQYRSRNMIRVNSFDFIKTEVTGKTAWVAYHNSAAIKIKDRDVKINWLESAVLVMEGGIWKIKLMHSTVVPKPK</sequence>